<dbReference type="AlphaFoldDB" id="A0ABD2Q902"/>
<comment type="caution">
    <text evidence="3">The sequence shown here is derived from an EMBL/GenBank/DDBJ whole genome shotgun (WGS) entry which is preliminary data.</text>
</comment>
<dbReference type="SUPFAM" id="SSF81296">
    <property type="entry name" value="E set domains"/>
    <property type="match status" value="1"/>
</dbReference>
<feature type="domain" description="Arrestin-like N-terminal" evidence="2">
    <location>
        <begin position="111"/>
        <end position="190"/>
    </location>
</feature>
<proteinExistence type="inferred from homology"/>
<dbReference type="Gene3D" id="2.60.40.640">
    <property type="match status" value="1"/>
</dbReference>
<accession>A0ABD2Q902</accession>
<protein>
    <recommendedName>
        <fullName evidence="2">Arrestin-like N-terminal domain-containing protein</fullName>
    </recommendedName>
</protein>
<evidence type="ECO:0000313" key="4">
    <source>
        <dbReference type="Proteomes" id="UP001626550"/>
    </source>
</evidence>
<evidence type="ECO:0000313" key="3">
    <source>
        <dbReference type="EMBL" id="KAL3314736.1"/>
    </source>
</evidence>
<feature type="non-terminal residue" evidence="3">
    <location>
        <position position="195"/>
    </location>
</feature>
<name>A0ABD2Q902_9PLAT</name>
<keyword evidence="4" id="KW-1185">Reference proteome</keyword>
<dbReference type="EMBL" id="JBJKFK010000920">
    <property type="protein sequence ID" value="KAL3314736.1"/>
    <property type="molecule type" value="Genomic_DNA"/>
</dbReference>
<organism evidence="3 4">
    <name type="scientific">Cichlidogyrus casuarinus</name>
    <dbReference type="NCBI Taxonomy" id="1844966"/>
    <lineage>
        <taxon>Eukaryota</taxon>
        <taxon>Metazoa</taxon>
        <taxon>Spiralia</taxon>
        <taxon>Lophotrochozoa</taxon>
        <taxon>Platyhelminthes</taxon>
        <taxon>Monogenea</taxon>
        <taxon>Monopisthocotylea</taxon>
        <taxon>Dactylogyridea</taxon>
        <taxon>Ancyrocephalidae</taxon>
        <taxon>Cichlidogyrus</taxon>
    </lineage>
</organism>
<comment type="similarity">
    <text evidence="1">Belongs to the arrestin family.</text>
</comment>
<dbReference type="Pfam" id="PF00339">
    <property type="entry name" value="Arrestin_N"/>
    <property type="match status" value="1"/>
</dbReference>
<gene>
    <name evidence="3" type="ORF">Ciccas_006644</name>
</gene>
<dbReference type="InterPro" id="IPR011021">
    <property type="entry name" value="Arrestin-like_N"/>
</dbReference>
<reference evidence="3 4" key="1">
    <citation type="submission" date="2024-11" db="EMBL/GenBank/DDBJ databases">
        <title>Adaptive evolution of stress response genes in parasites aligns with host niche diversity.</title>
        <authorList>
            <person name="Hahn C."/>
            <person name="Resl P."/>
        </authorList>
    </citation>
    <scope>NUCLEOTIDE SEQUENCE [LARGE SCALE GENOMIC DNA]</scope>
    <source>
        <strain evidence="3">EGGRZ-B1_66</strain>
        <tissue evidence="3">Body</tissue>
    </source>
</reference>
<sequence>MDYIISKNKCDRHKNRLETAFVKMTKKLRRLTSVFPNCNPDENNRIHGDGQLFYRETINLLKDFQAGSNSKSDTTGIRARCNSNCSSTLNGDVRKHSKSMNNGLLKSASDSTCGNKGLTEFVISRGIHVFNFEFNLPHDLPSTFELPSSSLAGGAYARLSYGLKVVISNFDANVTHTRQVEIIVVRPFDLMSIPL</sequence>
<evidence type="ECO:0000259" key="2">
    <source>
        <dbReference type="Pfam" id="PF00339"/>
    </source>
</evidence>
<dbReference type="InterPro" id="IPR014752">
    <property type="entry name" value="Arrestin-like_C"/>
</dbReference>
<dbReference type="Proteomes" id="UP001626550">
    <property type="component" value="Unassembled WGS sequence"/>
</dbReference>
<evidence type="ECO:0000256" key="1">
    <source>
        <dbReference type="ARBA" id="ARBA00005298"/>
    </source>
</evidence>
<dbReference type="InterPro" id="IPR014756">
    <property type="entry name" value="Ig_E-set"/>
</dbReference>